<reference evidence="4 5" key="2">
    <citation type="journal article" date="2012" name="J. Bacteriol.">
        <title>Complete Genome Sequence of Rahnella sp. Strain Y9602, a Gammaproteobacterium Isolate from Metal- and Radionuclide-Contaminated Soil.</title>
        <authorList>
            <person name="Martinez R.J."/>
            <person name="Bruce D."/>
            <person name="Detter C."/>
            <person name="Goodwin L.A."/>
            <person name="Han J."/>
            <person name="Han C.S."/>
            <person name="Held B."/>
            <person name="Land M.L."/>
            <person name="Mikhailova N."/>
            <person name="Nolan M."/>
            <person name="Pennacchio L."/>
            <person name="Pitluck S."/>
            <person name="Tapia R."/>
            <person name="Woyke T."/>
            <person name="Sobecky P.A."/>
        </authorList>
    </citation>
    <scope>NUCLEOTIDE SEQUENCE [LARGE SCALE GENOMIC DNA]</scope>
    <source>
        <strain evidence="4 5">Y9602</strain>
    </source>
</reference>
<reference evidence="5" key="1">
    <citation type="submission" date="2011-01" db="EMBL/GenBank/DDBJ databases">
        <title>Complete sequence of chromosome of Rahnella sp. Y9602.</title>
        <authorList>
            <consortium name="US DOE Joint Genome Institute"/>
            <person name="Lucas S."/>
            <person name="Copeland A."/>
            <person name="Lapidus A."/>
            <person name="Cheng J.-F."/>
            <person name="Goodwin L."/>
            <person name="Pitluck S."/>
            <person name="Lu M."/>
            <person name="Detter J.C."/>
            <person name="Han C."/>
            <person name="Tapia R."/>
            <person name="Land M."/>
            <person name="Hauser L."/>
            <person name="Kyrpides N."/>
            <person name="Ivanova N."/>
            <person name="Ovchinnikova G."/>
            <person name="Pagani I."/>
            <person name="Sobecky P.A."/>
            <person name="Martinez R.J."/>
            <person name="Woyke T."/>
        </authorList>
    </citation>
    <scope>NUCLEOTIDE SEQUENCE [LARGE SCALE GENOMIC DNA]</scope>
    <source>
        <strain evidence="5">Y9602</strain>
    </source>
</reference>
<gene>
    <name evidence="4" type="ordered locus">Rahaq_1751</name>
</gene>
<protein>
    <submittedName>
        <fullName evidence="4">NAD-dependent epimerase/dehydratase</fullName>
    </submittedName>
</protein>
<evidence type="ECO:0000256" key="2">
    <source>
        <dbReference type="ARBA" id="ARBA00007637"/>
    </source>
</evidence>
<comment type="pathway">
    <text evidence="1">Bacterial outer membrane biogenesis; LPS O-antigen biosynthesis.</text>
</comment>
<dbReference type="EMBL" id="CP002505">
    <property type="protein sequence ID" value="ADW73369.1"/>
    <property type="molecule type" value="Genomic_DNA"/>
</dbReference>
<comment type="similarity">
    <text evidence="2">Belongs to the NAD(P)-dependent epimerase/dehydratase family.</text>
</comment>
<evidence type="ECO:0000313" key="5">
    <source>
        <dbReference type="Proteomes" id="UP000007257"/>
    </source>
</evidence>
<organism evidence="4 5">
    <name type="scientific">Rahnella sp. (strain Y9602)</name>
    <dbReference type="NCBI Taxonomy" id="2703885"/>
    <lineage>
        <taxon>Bacteria</taxon>
        <taxon>Pseudomonadati</taxon>
        <taxon>Pseudomonadota</taxon>
        <taxon>Gammaproteobacteria</taxon>
        <taxon>Enterobacterales</taxon>
        <taxon>Yersiniaceae</taxon>
        <taxon>Rahnella</taxon>
    </lineage>
</organism>
<feature type="domain" description="NAD-dependent epimerase/dehydratase" evidence="3">
    <location>
        <begin position="4"/>
        <end position="232"/>
    </location>
</feature>
<dbReference type="OrthoDB" id="9801056at2"/>
<proteinExistence type="inferred from homology"/>
<dbReference type="HOGENOM" id="CLU_007383_1_3_6"/>
<dbReference type="Gene3D" id="3.40.50.720">
    <property type="entry name" value="NAD(P)-binding Rossmann-like Domain"/>
    <property type="match status" value="1"/>
</dbReference>
<dbReference type="PANTHER" id="PTHR43000">
    <property type="entry name" value="DTDP-D-GLUCOSE 4,6-DEHYDRATASE-RELATED"/>
    <property type="match status" value="1"/>
</dbReference>
<dbReference type="Pfam" id="PF01370">
    <property type="entry name" value="Epimerase"/>
    <property type="match status" value="1"/>
</dbReference>
<evidence type="ECO:0000256" key="1">
    <source>
        <dbReference type="ARBA" id="ARBA00005125"/>
    </source>
</evidence>
<dbReference type="InterPro" id="IPR036291">
    <property type="entry name" value="NAD(P)-bd_dom_sf"/>
</dbReference>
<evidence type="ECO:0000313" key="4">
    <source>
        <dbReference type="EMBL" id="ADW73369.1"/>
    </source>
</evidence>
<dbReference type="AlphaFoldDB" id="A0A0H3F8X9"/>
<evidence type="ECO:0000259" key="3">
    <source>
        <dbReference type="Pfam" id="PF01370"/>
    </source>
</evidence>
<dbReference type="RefSeq" id="WP_013575071.1">
    <property type="nucleotide sequence ID" value="NC_015061.1"/>
</dbReference>
<dbReference type="eggNOG" id="COG0451">
    <property type="taxonomic scope" value="Bacteria"/>
</dbReference>
<name>A0A0H3F8X9_RAHSY</name>
<dbReference type="InterPro" id="IPR001509">
    <property type="entry name" value="Epimerase_deHydtase"/>
</dbReference>
<sequence>MKTILIVGGSGFIGSNLSEYFCEREFKVINFSRSPSLVRHKNLIDVCGDCKNTTILNEIFTNYKIDMVLHSLTSFTAMDELGSSQEVLATNLSAFIDLISVMKMHAVKKLIYISSGGSIYGVADAPIKETHDISPVSFYGWMKESCEHYLEFASRLDPEFKFLILRPANVYGQYQKIERIIGVALRNAIIGKSMDIYGNITTCKDYIHIDDFCEIVEKLMQSQNWNEVYNVGSGVGTSIEDILRYAQIIAKNKIEINYHERKSGDVPYNILDIGKLKKTINKSTFISVESGMLDMYKYVLSLINRDSD</sequence>
<dbReference type="SUPFAM" id="SSF51735">
    <property type="entry name" value="NAD(P)-binding Rossmann-fold domains"/>
    <property type="match status" value="1"/>
</dbReference>
<dbReference type="Proteomes" id="UP000007257">
    <property type="component" value="Chromosome"/>
</dbReference>
<dbReference type="KEGG" id="rah:Rahaq_1751"/>
<accession>A0A0H3F8X9</accession>